<dbReference type="InterPro" id="IPR001478">
    <property type="entry name" value="PDZ"/>
</dbReference>
<accession>A0ABM0MF79</accession>
<evidence type="ECO:0000313" key="7">
    <source>
        <dbReference type="Proteomes" id="UP000694865"/>
    </source>
</evidence>
<evidence type="ECO:0000256" key="3">
    <source>
        <dbReference type="SAM" id="Coils"/>
    </source>
</evidence>
<dbReference type="InterPro" id="IPR011029">
    <property type="entry name" value="DEATH-like_dom_sf"/>
</dbReference>
<dbReference type="InterPro" id="IPR001315">
    <property type="entry name" value="CARD"/>
</dbReference>
<proteinExistence type="predicted"/>
<dbReference type="GeneID" id="102808610"/>
<evidence type="ECO:0000259" key="6">
    <source>
        <dbReference type="PROSITE" id="PS50209"/>
    </source>
</evidence>
<keyword evidence="7" id="KW-1185">Reference proteome</keyword>
<dbReference type="SMART" id="SM00228">
    <property type="entry name" value="PDZ"/>
    <property type="match status" value="1"/>
</dbReference>
<dbReference type="PROSITE" id="PS50106">
    <property type="entry name" value="PDZ"/>
    <property type="match status" value="1"/>
</dbReference>
<feature type="domain" description="CARD" evidence="6">
    <location>
        <begin position="4"/>
        <end position="96"/>
    </location>
</feature>
<dbReference type="PANTHER" id="PTHR14559">
    <property type="entry name" value="CASPASE RECRUITMENT DOMAIN FAMILY"/>
    <property type="match status" value="1"/>
</dbReference>
<dbReference type="Gene3D" id="2.30.30.40">
    <property type="entry name" value="SH3 Domains"/>
    <property type="match status" value="1"/>
</dbReference>
<gene>
    <name evidence="8" type="primary">LOC102808610</name>
</gene>
<protein>
    <submittedName>
        <fullName evidence="8">Caspase recruitment domain-containing protein 11-like</fullName>
    </submittedName>
</protein>
<evidence type="ECO:0000256" key="4">
    <source>
        <dbReference type="SAM" id="MobiDB-lite"/>
    </source>
</evidence>
<dbReference type="SUPFAM" id="SSF47986">
    <property type="entry name" value="DEATH domain"/>
    <property type="match status" value="1"/>
</dbReference>
<dbReference type="Pfam" id="PF00595">
    <property type="entry name" value="PDZ"/>
    <property type="match status" value="1"/>
</dbReference>
<dbReference type="SUPFAM" id="SSF50156">
    <property type="entry name" value="PDZ domain-like"/>
    <property type="match status" value="1"/>
</dbReference>
<dbReference type="Pfam" id="PF00619">
    <property type="entry name" value="CARD"/>
    <property type="match status" value="1"/>
</dbReference>
<reference evidence="8" key="1">
    <citation type="submission" date="2025-08" db="UniProtKB">
        <authorList>
            <consortium name="RefSeq"/>
        </authorList>
    </citation>
    <scope>IDENTIFICATION</scope>
    <source>
        <tissue evidence="8">Testes</tissue>
    </source>
</reference>
<evidence type="ECO:0000259" key="5">
    <source>
        <dbReference type="PROSITE" id="PS50106"/>
    </source>
</evidence>
<keyword evidence="1" id="KW-0597">Phosphoprotein</keyword>
<dbReference type="PROSITE" id="PS50209">
    <property type="entry name" value="CARD"/>
    <property type="match status" value="1"/>
</dbReference>
<dbReference type="InterPro" id="IPR036034">
    <property type="entry name" value="PDZ_sf"/>
</dbReference>
<keyword evidence="2 3" id="KW-0175">Coiled coil</keyword>
<dbReference type="PANTHER" id="PTHR14559:SF11">
    <property type="entry name" value="SECRETED PROTEIN"/>
    <property type="match status" value="1"/>
</dbReference>
<evidence type="ECO:0000256" key="2">
    <source>
        <dbReference type="ARBA" id="ARBA00023054"/>
    </source>
</evidence>
<evidence type="ECO:0000313" key="8">
    <source>
        <dbReference type="RefSeq" id="XP_006818670.1"/>
    </source>
</evidence>
<evidence type="ECO:0000256" key="1">
    <source>
        <dbReference type="ARBA" id="ARBA00022553"/>
    </source>
</evidence>
<name>A0ABM0MF79_SACKO</name>
<feature type="coiled-coil region" evidence="3">
    <location>
        <begin position="124"/>
        <end position="353"/>
    </location>
</feature>
<organism evidence="7 8">
    <name type="scientific">Saccoglossus kowalevskii</name>
    <name type="common">Acorn worm</name>
    <dbReference type="NCBI Taxonomy" id="10224"/>
    <lineage>
        <taxon>Eukaryota</taxon>
        <taxon>Metazoa</taxon>
        <taxon>Hemichordata</taxon>
        <taxon>Enteropneusta</taxon>
        <taxon>Harrimaniidae</taxon>
        <taxon>Saccoglossus</taxon>
    </lineage>
</organism>
<dbReference type="Proteomes" id="UP000694865">
    <property type="component" value="Unplaced"/>
</dbReference>
<sequence length="847" mass="98749">MDEEIDRFRDILEVNRTEIVRTIDPDKLFHVLRACRIFDQEDQEEISSQVNYPTLQKRAGRFLDILATKGPNAFDVFCKSLEGTYPHLYKLLTNKEASEFLPVEPDSTCSTVVHEEFSYLAQKYEKLANEKQQLVTRCNKLVNEAVKMRTENERFKKKAEILQYQKALNKNLKKANRDWEEKLYQATEEKYNAVKRSLDYQEATKLAQEKLREALMTIDDMKRELHKAEGEFKLQRTRTTRLQNELNVKPKTHEIDEYKREIRLLKAELTQIRSTQTVRNSMVLECVDERMAILEKEREEARTELKEMVDALYEARQECHAAELQRDQFLEKTEKLEQEIETLQKDCETYLNRKDELWKQLLEREKERNTAIKERDNALRDWTIKTQERDDIFGRFYKLQEKYDTLEQQLRMIRSNTCYMDSESEPSLGNQTPAQNEDESSFSNNIWHRPRSKRLAHRQISVTESAPENEMPDYDVAFADFRAFRSDDDTSLSCKVHPSSSSRRVLESKKIFSSTTEFDQLSFDSSELSDDNVFPLKIKRRHCNRRRKRFRPRSNSCTNLDVDLEKMLHNSSSDGHSSVYSVQSLRTSHNSNTSGYTSIASNTDYFDVLLSDTTMMDIEITGGNSTGIFIKSVKIESRVACDINVGDQVIKIMGKINGQQKKQSFIDLTLEEAVELMNSCSGAMKLTLKHSQVVYEALRYMDTADVRGDSFYVTANVDSGSWQNSDFTLLINHGNVLHVTDTLYKKGCWYARRVDNDDEGVIPNYNTANEILIKQQSIPPKTPLRRLLSEPEAQTTGCFPGEKVYRVSKFSLRPKARRRIKTDTDTAAAGKKDELCYLRWYFLIIHI</sequence>
<feature type="region of interest" description="Disordered" evidence="4">
    <location>
        <begin position="421"/>
        <end position="444"/>
    </location>
</feature>
<feature type="domain" description="PDZ" evidence="5">
    <location>
        <begin position="605"/>
        <end position="692"/>
    </location>
</feature>
<dbReference type="Gene3D" id="1.10.533.10">
    <property type="entry name" value="Death Domain, Fas"/>
    <property type="match status" value="1"/>
</dbReference>
<dbReference type="CDD" id="cd00136">
    <property type="entry name" value="PDZ_canonical"/>
    <property type="match status" value="1"/>
</dbReference>
<dbReference type="RefSeq" id="XP_006818670.1">
    <property type="nucleotide sequence ID" value="XM_006818607.1"/>
</dbReference>
<dbReference type="Gene3D" id="2.30.42.10">
    <property type="match status" value="1"/>
</dbReference>